<accession>A0A4P7IJB3</accession>
<keyword evidence="1" id="KW-1133">Transmembrane helix</keyword>
<keyword evidence="3" id="KW-1185">Reference proteome</keyword>
<keyword evidence="1" id="KW-0472">Membrane</keyword>
<gene>
    <name evidence="2" type="ORF">EXE58_11190</name>
</gene>
<evidence type="ECO:0000313" key="2">
    <source>
        <dbReference type="EMBL" id="QBX55971.1"/>
    </source>
</evidence>
<feature type="transmembrane region" description="Helical" evidence="1">
    <location>
        <begin position="84"/>
        <end position="108"/>
    </location>
</feature>
<organism evidence="2 3">
    <name type="scientific">Nocardioides seonyuensis</name>
    <dbReference type="NCBI Taxonomy" id="2518371"/>
    <lineage>
        <taxon>Bacteria</taxon>
        <taxon>Bacillati</taxon>
        <taxon>Actinomycetota</taxon>
        <taxon>Actinomycetes</taxon>
        <taxon>Propionibacteriales</taxon>
        <taxon>Nocardioidaceae</taxon>
        <taxon>Nocardioides</taxon>
    </lineage>
</organism>
<dbReference type="KEGG" id="nsn:EXE58_11190"/>
<feature type="transmembrane region" description="Helical" evidence="1">
    <location>
        <begin position="128"/>
        <end position="150"/>
    </location>
</feature>
<dbReference type="OrthoDB" id="3785142at2"/>
<keyword evidence="1" id="KW-0812">Transmembrane</keyword>
<feature type="transmembrane region" description="Helical" evidence="1">
    <location>
        <begin position="47"/>
        <end position="72"/>
    </location>
</feature>
<feature type="transmembrane region" description="Helical" evidence="1">
    <location>
        <begin position="157"/>
        <end position="177"/>
    </location>
</feature>
<evidence type="ECO:0008006" key="4">
    <source>
        <dbReference type="Google" id="ProtNLM"/>
    </source>
</evidence>
<dbReference type="PROSITE" id="PS51257">
    <property type="entry name" value="PROKAR_LIPOPROTEIN"/>
    <property type="match status" value="1"/>
</dbReference>
<evidence type="ECO:0000256" key="1">
    <source>
        <dbReference type="SAM" id="Phobius"/>
    </source>
</evidence>
<protein>
    <recommendedName>
        <fullName evidence="4">DUF4386 family protein</fullName>
    </recommendedName>
</protein>
<feature type="transmembrane region" description="Helical" evidence="1">
    <location>
        <begin position="183"/>
        <end position="201"/>
    </location>
</feature>
<reference evidence="2 3" key="1">
    <citation type="submission" date="2019-03" db="EMBL/GenBank/DDBJ databases">
        <title>Three New Species of Nocardioides, Nocardioides euryhalodurans sp. nov., Nocardioides seonyuensis sp. nov. and Nocardioides eburneoflavus sp. nov. Iolated from Soil.</title>
        <authorList>
            <person name="Roh S.G."/>
            <person name="Lee C."/>
            <person name="Kim M.-K."/>
            <person name="Kim S.B."/>
        </authorList>
    </citation>
    <scope>NUCLEOTIDE SEQUENCE [LARGE SCALE GENOMIC DNA]</scope>
    <source>
        <strain evidence="2 3">MMS17-SY207-3</strain>
    </source>
</reference>
<name>A0A4P7IJB3_9ACTN</name>
<dbReference type="Proteomes" id="UP000294853">
    <property type="component" value="Chromosome"/>
</dbReference>
<sequence length="212" mass="21789">MRMTWLPWSAASLACGAVLMVLGSLLLPAGGDFADLVASVESDHGQWVVASFAFYLAAVGMTLGMPSVIVLLSDRGRVLGLTGIGIWAIGTIGLAGYAALLVLLRAVIGSAELTAGDVEAVTNDRTLLAFVAVFAVAFVLGELLTALALLRSRAVARWVSGLLVVHAALQAVTALVADMTPDLVRDLTAMLLGVALMGVAVEANDEWSATAA</sequence>
<dbReference type="AlphaFoldDB" id="A0A4P7IJB3"/>
<dbReference type="RefSeq" id="WP_135267962.1">
    <property type="nucleotide sequence ID" value="NZ_CP038436.1"/>
</dbReference>
<proteinExistence type="predicted"/>
<dbReference type="EMBL" id="CP038436">
    <property type="protein sequence ID" value="QBX55971.1"/>
    <property type="molecule type" value="Genomic_DNA"/>
</dbReference>
<evidence type="ECO:0000313" key="3">
    <source>
        <dbReference type="Proteomes" id="UP000294853"/>
    </source>
</evidence>